<reference evidence="12 13" key="1">
    <citation type="journal article" date="2015" name="PeerJ">
        <title>First genomic representation of candidate bacterial phylum KSB3 points to enhanced environmental sensing as a trigger of wastewater bulking.</title>
        <authorList>
            <person name="Sekiguchi Y."/>
            <person name="Ohashi A."/>
            <person name="Parks D.H."/>
            <person name="Yamauchi T."/>
            <person name="Tyson G.W."/>
            <person name="Hugenholtz P."/>
        </authorList>
    </citation>
    <scope>NUCLEOTIDE SEQUENCE [LARGE SCALE GENOMIC DNA]</scope>
</reference>
<gene>
    <name evidence="10" type="primary">purC</name>
    <name evidence="12" type="ORF">U14_03537</name>
</gene>
<evidence type="ECO:0000313" key="12">
    <source>
        <dbReference type="EMBL" id="GAK52286.1"/>
    </source>
</evidence>
<dbReference type="PANTHER" id="PTHR43700:SF1">
    <property type="entry name" value="PHOSPHORIBOSYLAMINOIMIDAZOLE-SUCCINOCARBOXAMIDE SYNTHASE"/>
    <property type="match status" value="1"/>
</dbReference>
<proteinExistence type="inferred from homology"/>
<dbReference type="PROSITE" id="PS01057">
    <property type="entry name" value="SAICAR_SYNTHETASE_1"/>
    <property type="match status" value="1"/>
</dbReference>
<dbReference type="GO" id="GO:0004639">
    <property type="term" value="F:phosphoribosylaminoimidazolesuccinocarboxamide synthase activity"/>
    <property type="evidence" value="ECO:0007669"/>
    <property type="project" value="UniProtKB-UniRule"/>
</dbReference>
<dbReference type="Proteomes" id="UP000030700">
    <property type="component" value="Unassembled WGS sequence"/>
</dbReference>
<comment type="pathway">
    <text evidence="1 10">Purine metabolism; IMP biosynthesis via de novo pathway; 5-amino-1-(5-phospho-D-ribosyl)imidazole-4-carboxamide from 5-amino-1-(5-phospho-D-ribosyl)imidazole-4-carboxylate: step 1/2.</text>
</comment>
<dbReference type="GO" id="GO:0005737">
    <property type="term" value="C:cytoplasm"/>
    <property type="evidence" value="ECO:0007669"/>
    <property type="project" value="TreeGrafter"/>
</dbReference>
<evidence type="ECO:0000256" key="2">
    <source>
        <dbReference type="ARBA" id="ARBA00010190"/>
    </source>
</evidence>
<dbReference type="InterPro" id="IPR028923">
    <property type="entry name" value="SAICAR_synt/ADE2_N"/>
</dbReference>
<comment type="catalytic activity">
    <reaction evidence="9 10">
        <text>5-amino-1-(5-phospho-D-ribosyl)imidazole-4-carboxylate + L-aspartate + ATP = (2S)-2-[5-amino-1-(5-phospho-beta-D-ribosyl)imidazole-4-carboxamido]succinate + ADP + phosphate + 2 H(+)</text>
        <dbReference type="Rhea" id="RHEA:22628"/>
        <dbReference type="ChEBI" id="CHEBI:15378"/>
        <dbReference type="ChEBI" id="CHEBI:29991"/>
        <dbReference type="ChEBI" id="CHEBI:30616"/>
        <dbReference type="ChEBI" id="CHEBI:43474"/>
        <dbReference type="ChEBI" id="CHEBI:58443"/>
        <dbReference type="ChEBI" id="CHEBI:77657"/>
        <dbReference type="ChEBI" id="CHEBI:456216"/>
        <dbReference type="EC" id="6.3.2.6"/>
    </reaction>
</comment>
<keyword evidence="6 10" id="KW-0658">Purine biosynthesis</keyword>
<evidence type="ECO:0000256" key="4">
    <source>
        <dbReference type="ARBA" id="ARBA00022598"/>
    </source>
</evidence>
<comment type="similarity">
    <text evidence="3">In the N-terminal section; belongs to the SAICAR synthetase family.</text>
</comment>
<dbReference type="SUPFAM" id="SSF52255">
    <property type="entry name" value="N5-CAIR mutase (phosphoribosylaminoimidazole carboxylase, PurE)"/>
    <property type="match status" value="1"/>
</dbReference>
<accession>A0A081BPH0</accession>
<evidence type="ECO:0000256" key="3">
    <source>
        <dbReference type="ARBA" id="ARBA00011020"/>
    </source>
</evidence>
<dbReference type="AlphaFoldDB" id="A0A081BPH0"/>
<keyword evidence="5 10" id="KW-0547">Nucleotide-binding</keyword>
<dbReference type="SUPFAM" id="SSF56104">
    <property type="entry name" value="SAICAR synthase-like"/>
    <property type="match status" value="1"/>
</dbReference>
<sequence length="461" mass="51898">MNCLLNFSTPQLQKIHAGKVRDSVRIDEHSRMIIVTDRLSAFDRVLKTPIPHKGAVLNGISNFWFEKTAHIVSNHFLKAIDPNVTLVREAVPIRVEMVVRGYLTGSMWRGYKDGKREFSGVHVADGLTRNEKFAHPLVTPTTKEKNDREISPADLVREGWVEQKTYAKMEKIALELFNFGTQFLEERGIVLVDTKYEFGLINGEVVLIDEIHTPDSSRFWRVEDYQANRDNVEQIDKEYVRQWLLNHQVNGQYPDTLPENVTQETSRRYQEIYEMITGRKFEAGNMPMNARIVQNLVKEGIMKDGYVAIVMGSPSDLEHCQKIANYIKKYDIMTDLRVVSAHKNGEDIAALAQEYNASLEPGAVIAVAGRSNGLGGALAANLNLPVINCPPFKDTADILANVNSSLMMPSQTPAATVIYPDNAAYAALRSLNIARLREGFAQEIVEMKTALNKADKEIRGH</sequence>
<dbReference type="Pfam" id="PF01259">
    <property type="entry name" value="SAICAR_synt"/>
    <property type="match status" value="1"/>
</dbReference>
<evidence type="ECO:0000259" key="11">
    <source>
        <dbReference type="SMART" id="SM01001"/>
    </source>
</evidence>
<evidence type="ECO:0000256" key="6">
    <source>
        <dbReference type="ARBA" id="ARBA00022755"/>
    </source>
</evidence>
<feature type="domain" description="PurE" evidence="11">
    <location>
        <begin position="305"/>
        <end position="451"/>
    </location>
</feature>
<evidence type="ECO:0000256" key="10">
    <source>
        <dbReference type="HAMAP-Rule" id="MF_00137"/>
    </source>
</evidence>
<name>A0A081BPH0_9BACT</name>
<dbReference type="EC" id="6.3.2.6" evidence="10"/>
<dbReference type="HOGENOM" id="CLU_061495_1_0_0"/>
<evidence type="ECO:0000256" key="7">
    <source>
        <dbReference type="ARBA" id="ARBA00022840"/>
    </source>
</evidence>
<keyword evidence="4 10" id="KW-0436">Ligase</keyword>
<dbReference type="Gene3D" id="3.30.470.20">
    <property type="entry name" value="ATP-grasp fold, B domain"/>
    <property type="match status" value="1"/>
</dbReference>
<dbReference type="Gene3D" id="3.30.200.20">
    <property type="entry name" value="Phosphorylase Kinase, domain 1"/>
    <property type="match status" value="1"/>
</dbReference>
<evidence type="ECO:0000313" key="13">
    <source>
        <dbReference type="Proteomes" id="UP000030700"/>
    </source>
</evidence>
<dbReference type="GO" id="GO:0005524">
    <property type="term" value="F:ATP binding"/>
    <property type="evidence" value="ECO:0007669"/>
    <property type="project" value="UniProtKB-KW"/>
</dbReference>
<evidence type="ECO:0000256" key="1">
    <source>
        <dbReference type="ARBA" id="ARBA00004672"/>
    </source>
</evidence>
<evidence type="ECO:0000256" key="8">
    <source>
        <dbReference type="ARBA" id="ARBA00023268"/>
    </source>
</evidence>
<keyword evidence="13" id="KW-1185">Reference proteome</keyword>
<comment type="similarity">
    <text evidence="2 10">Belongs to the SAICAR synthetase family.</text>
</comment>
<protein>
    <recommendedName>
        <fullName evidence="10">Phosphoribosylaminoimidazole-succinocarboxamide synthase</fullName>
        <ecNumber evidence="10">6.3.2.6</ecNumber>
    </recommendedName>
    <alternativeName>
        <fullName evidence="10">SAICAR synthetase</fullName>
    </alternativeName>
</protein>
<keyword evidence="7 10" id="KW-0067">ATP-binding</keyword>
<dbReference type="EMBL" id="DF820458">
    <property type="protein sequence ID" value="GAK52286.1"/>
    <property type="molecule type" value="Genomic_DNA"/>
</dbReference>
<evidence type="ECO:0000256" key="9">
    <source>
        <dbReference type="ARBA" id="ARBA00048475"/>
    </source>
</evidence>
<dbReference type="CDD" id="cd01414">
    <property type="entry name" value="SAICAR_synt_Sc"/>
    <property type="match status" value="1"/>
</dbReference>
<organism evidence="12 13">
    <name type="scientific">Candidatus Moduliflexus flocculans</name>
    <dbReference type="NCBI Taxonomy" id="1499966"/>
    <lineage>
        <taxon>Bacteria</taxon>
        <taxon>Candidatus Moduliflexota</taxon>
        <taxon>Candidatus Moduliflexia</taxon>
        <taxon>Candidatus Moduliflexales</taxon>
        <taxon>Candidatus Moduliflexaceae</taxon>
    </lineage>
</organism>
<dbReference type="UniPathway" id="UPA00074">
    <property type="reaction ID" value="UER00131"/>
</dbReference>
<dbReference type="SMART" id="SM01001">
    <property type="entry name" value="AIRC"/>
    <property type="match status" value="1"/>
</dbReference>
<dbReference type="STRING" id="1499966.U14_03537"/>
<dbReference type="HAMAP" id="MF_00137">
    <property type="entry name" value="SAICAR_synth"/>
    <property type="match status" value="1"/>
</dbReference>
<keyword evidence="8" id="KW-0511">Multifunctional enzyme</keyword>
<dbReference type="GO" id="GO:0006189">
    <property type="term" value="P:'de novo' IMP biosynthetic process"/>
    <property type="evidence" value="ECO:0007669"/>
    <property type="project" value="UniProtKB-UniRule"/>
</dbReference>
<dbReference type="Pfam" id="PF00731">
    <property type="entry name" value="AIRC"/>
    <property type="match status" value="1"/>
</dbReference>
<dbReference type="Gene3D" id="3.40.50.1970">
    <property type="match status" value="1"/>
</dbReference>
<dbReference type="PROSITE" id="PS01058">
    <property type="entry name" value="SAICAR_SYNTHETASE_2"/>
    <property type="match status" value="1"/>
</dbReference>
<dbReference type="NCBIfam" id="NF010568">
    <property type="entry name" value="PRK13961.1"/>
    <property type="match status" value="1"/>
</dbReference>
<evidence type="ECO:0000256" key="5">
    <source>
        <dbReference type="ARBA" id="ARBA00022741"/>
    </source>
</evidence>
<dbReference type="PANTHER" id="PTHR43700">
    <property type="entry name" value="PHOSPHORIBOSYLAMINOIMIDAZOLE-SUCCINOCARBOXAMIDE SYNTHASE"/>
    <property type="match status" value="1"/>
</dbReference>
<dbReference type="InterPro" id="IPR000031">
    <property type="entry name" value="PurE_dom"/>
</dbReference>
<dbReference type="InterPro" id="IPR018236">
    <property type="entry name" value="SAICAR_synthetase_CS"/>
</dbReference>